<organism evidence="3 4">
    <name type="scientific">Macrostomum lignano</name>
    <dbReference type="NCBI Taxonomy" id="282301"/>
    <lineage>
        <taxon>Eukaryota</taxon>
        <taxon>Metazoa</taxon>
        <taxon>Spiralia</taxon>
        <taxon>Lophotrochozoa</taxon>
        <taxon>Platyhelminthes</taxon>
        <taxon>Rhabditophora</taxon>
        <taxon>Macrostomorpha</taxon>
        <taxon>Macrostomida</taxon>
        <taxon>Macrostomidae</taxon>
        <taxon>Macrostomum</taxon>
    </lineage>
</organism>
<dbReference type="InterPro" id="IPR011009">
    <property type="entry name" value="Kinase-like_dom_sf"/>
</dbReference>
<dbReference type="Gene3D" id="1.10.510.10">
    <property type="entry name" value="Transferase(Phosphotransferase) domain 1"/>
    <property type="match status" value="1"/>
</dbReference>
<feature type="compositionally biased region" description="Low complexity" evidence="1">
    <location>
        <begin position="66"/>
        <end position="102"/>
    </location>
</feature>
<feature type="compositionally biased region" description="Acidic residues" evidence="1">
    <location>
        <begin position="103"/>
        <end position="112"/>
    </location>
</feature>
<feature type="compositionally biased region" description="Basic and acidic residues" evidence="1">
    <location>
        <begin position="113"/>
        <end position="122"/>
    </location>
</feature>
<dbReference type="PANTHER" id="PTHR13902">
    <property type="entry name" value="SERINE/THREONINE-PROTEIN KINASE WNK WITH NO LYSINE -RELATED"/>
    <property type="match status" value="1"/>
</dbReference>
<protein>
    <submittedName>
        <fullName evidence="4">Protein kinase domain-containing protein</fullName>
    </submittedName>
</protein>
<accession>A0A1I8HIA1</accession>
<dbReference type="PROSITE" id="PS50011">
    <property type="entry name" value="PROTEIN_KINASE_DOM"/>
    <property type="match status" value="1"/>
</dbReference>
<dbReference type="WBParaSite" id="maker-uti_cns_0006166-snap-gene-0.13-mRNA-1">
    <property type="protein sequence ID" value="maker-uti_cns_0006166-snap-gene-0.13-mRNA-1"/>
    <property type="gene ID" value="maker-uti_cns_0006166-snap-gene-0.13"/>
</dbReference>
<name>A0A1I8HIA1_9PLAT</name>
<dbReference type="Pfam" id="PF00069">
    <property type="entry name" value="Pkinase"/>
    <property type="match status" value="1"/>
</dbReference>
<evidence type="ECO:0000313" key="3">
    <source>
        <dbReference type="Proteomes" id="UP000095280"/>
    </source>
</evidence>
<dbReference type="SUPFAM" id="SSF56112">
    <property type="entry name" value="Protein kinase-like (PK-like)"/>
    <property type="match status" value="1"/>
</dbReference>
<dbReference type="AlphaFoldDB" id="A0A1I8HIA1"/>
<dbReference type="GO" id="GO:0004672">
    <property type="term" value="F:protein kinase activity"/>
    <property type="evidence" value="ECO:0007669"/>
    <property type="project" value="InterPro"/>
</dbReference>
<sequence>YFSCCWPVTFISLKQHRTRGSPKNCDGLSDLVRKNTIKIIAMQQQQQNELSHNTATSSSQTINDPTSNIATNQSSSNTNNSNNTIASSSAEPTVVDLDAGAPDVEDDDDDDNEKIIEKSPSERFQKRNIRQPVTIVGVDSTYLSIDPKVGREVLWNEVLIGSDQGKAVAELESLFRKLRRINHPSMVRILDNWTVQLEDGQSKFVFVTERTEEGSLKQYLSNSKINSVMWRKYTGILLSVIKFLSDAGIVHGNLSSESIHYHTSGTLKVGCFAISQCLGSSRQRLTDYSRVPQSVAYLAPECRQSVAASAENVADSATAEAATPPSGPMVRVNLASDIYAHRALLEVPSLVILCGTALVSFIPAERRGDNSRLQELVDHFNDKFDNDTVICKMTKDGIERTRYVKEMTHSLSMTVRFLEDIRYAFETYRIVS</sequence>
<proteinExistence type="predicted"/>
<dbReference type="Proteomes" id="UP000095280">
    <property type="component" value="Unplaced"/>
</dbReference>
<evidence type="ECO:0000313" key="4">
    <source>
        <dbReference type="WBParaSite" id="maker-uti_cns_0006166-snap-gene-0.13-mRNA-1"/>
    </source>
</evidence>
<keyword evidence="3" id="KW-1185">Reference proteome</keyword>
<reference evidence="4" key="1">
    <citation type="submission" date="2016-11" db="UniProtKB">
        <authorList>
            <consortium name="WormBaseParasite"/>
        </authorList>
    </citation>
    <scope>IDENTIFICATION</scope>
</reference>
<feature type="region of interest" description="Disordered" evidence="1">
    <location>
        <begin position="44"/>
        <end position="122"/>
    </location>
</feature>
<evidence type="ECO:0000256" key="1">
    <source>
        <dbReference type="SAM" id="MobiDB-lite"/>
    </source>
</evidence>
<evidence type="ECO:0000259" key="2">
    <source>
        <dbReference type="PROSITE" id="PS50011"/>
    </source>
</evidence>
<dbReference type="InterPro" id="IPR000719">
    <property type="entry name" value="Prot_kinase_dom"/>
</dbReference>
<feature type="compositionally biased region" description="Polar residues" evidence="1">
    <location>
        <begin position="44"/>
        <end position="65"/>
    </location>
</feature>
<dbReference type="Gene3D" id="3.30.200.20">
    <property type="entry name" value="Phosphorylase Kinase, domain 1"/>
    <property type="match status" value="1"/>
</dbReference>
<feature type="domain" description="Protein kinase" evidence="2">
    <location>
        <begin position="127"/>
        <end position="432"/>
    </location>
</feature>
<dbReference type="InterPro" id="IPR050588">
    <property type="entry name" value="WNK_Ser-Thr_kinase"/>
</dbReference>
<dbReference type="GO" id="GO:0005524">
    <property type="term" value="F:ATP binding"/>
    <property type="evidence" value="ECO:0007669"/>
    <property type="project" value="InterPro"/>
</dbReference>